<name>A0A9P7Z3H1_9HELO</name>
<comment type="caution">
    <text evidence="8">The sequence shown here is derived from an EMBL/GenBank/DDBJ whole genome shotgun (WGS) entry which is preliminary data.</text>
</comment>
<evidence type="ECO:0000313" key="8">
    <source>
        <dbReference type="EMBL" id="KAG9244616.1"/>
    </source>
</evidence>
<evidence type="ECO:0000313" key="9">
    <source>
        <dbReference type="Proteomes" id="UP000887226"/>
    </source>
</evidence>
<protein>
    <recommendedName>
        <fullName evidence="3">Altered inheritance of mitochondria protein 9, mitochondrial</fullName>
    </recommendedName>
    <alternativeName>
        <fullName evidence="6">Found in mitochondrial proteome protein 29</fullName>
    </alternativeName>
</protein>
<evidence type="ECO:0000256" key="2">
    <source>
        <dbReference type="ARBA" id="ARBA00005543"/>
    </source>
</evidence>
<reference evidence="8" key="1">
    <citation type="journal article" date="2021" name="IMA Fungus">
        <title>Genomic characterization of three marine fungi, including Emericellopsis atlantica sp. nov. with signatures of a generalist lifestyle and marine biomass degradation.</title>
        <authorList>
            <person name="Hagestad O.C."/>
            <person name="Hou L."/>
            <person name="Andersen J.H."/>
            <person name="Hansen E.H."/>
            <person name="Altermark B."/>
            <person name="Li C."/>
            <person name="Kuhnert E."/>
            <person name="Cox R.J."/>
            <person name="Crous P.W."/>
            <person name="Spatafora J.W."/>
            <person name="Lail K."/>
            <person name="Amirebrahimi M."/>
            <person name="Lipzen A."/>
            <person name="Pangilinan J."/>
            <person name="Andreopoulos W."/>
            <person name="Hayes R.D."/>
            <person name="Ng V."/>
            <person name="Grigoriev I.V."/>
            <person name="Jackson S.A."/>
            <person name="Sutton T.D.S."/>
            <person name="Dobson A.D.W."/>
            <person name="Rama T."/>
        </authorList>
    </citation>
    <scope>NUCLEOTIDE SEQUENCE</scope>
    <source>
        <strain evidence="8">TRa3180A</strain>
    </source>
</reference>
<feature type="compositionally biased region" description="Basic and acidic residues" evidence="7">
    <location>
        <begin position="1"/>
        <end position="12"/>
    </location>
</feature>
<gene>
    <name evidence="8" type="ORF">BJ878DRAFT_534450</name>
</gene>
<evidence type="ECO:0000256" key="4">
    <source>
        <dbReference type="ARBA" id="ARBA00022946"/>
    </source>
</evidence>
<keyword evidence="5" id="KW-0496">Mitochondrion</keyword>
<dbReference type="InterPro" id="IPR051035">
    <property type="entry name" value="Mito_inheritance_9"/>
</dbReference>
<accession>A0A9P7Z3H1</accession>
<sequence>MPRARYSEHVPILEDESTSDSETDSLFDNEADSETDTDQYSVPAEVATDPYNYTTGHWLNRDLLQREARYVKFDFPALCKKAVDTCSGATKVIRYKKKEGGFNRVFIPYLDNGERVVARGPFRIAGPRRLVTNSEVATMTYVLDWSDDDNNSIGTEYIIMEHVPGAQLHDKWPSMSPHQHMLCVKRVAFIVTEMAKLPFPAYGSLYFANAPIDPKSKLEFAEGFCIGPHWTELPSYCSGLIDAGFSRIPKSNGSVEELPYRGSVQEHLHLLNISEKVVRKLIKAPIIQQVASPTLLHPDLHKRNIYVSEEDPSCVTAITDWQSTKEEAARKRHEKDVWTCRQTFEVVIKGYIPKLHNARAMDQTLLGPFCYCDASWRDSAAALRQELIEVSQRWTELGLPGSCPFQLKLEELAEHAKQYEDFESAQQSKMFLKRALDADSDGWVPAENWETAKQGHEIMCLPTLSSLLSAAPSHWITHLRSFSTNNQP</sequence>
<evidence type="ECO:0000256" key="3">
    <source>
        <dbReference type="ARBA" id="ARBA00016197"/>
    </source>
</evidence>
<evidence type="ECO:0000256" key="6">
    <source>
        <dbReference type="ARBA" id="ARBA00031849"/>
    </source>
</evidence>
<keyword evidence="9" id="KW-1185">Reference proteome</keyword>
<dbReference type="InterPro" id="IPR011009">
    <property type="entry name" value="Kinase-like_dom_sf"/>
</dbReference>
<keyword evidence="4" id="KW-0809">Transit peptide</keyword>
<dbReference type="PANTHER" id="PTHR36091">
    <property type="entry name" value="ALTERED INHERITANCE OF MITOCHONDRIA PROTEIN 9, MITOCHONDRIAL"/>
    <property type="match status" value="1"/>
</dbReference>
<evidence type="ECO:0000256" key="1">
    <source>
        <dbReference type="ARBA" id="ARBA00004173"/>
    </source>
</evidence>
<evidence type="ECO:0000256" key="7">
    <source>
        <dbReference type="SAM" id="MobiDB-lite"/>
    </source>
</evidence>
<comment type="subcellular location">
    <subcellularLocation>
        <location evidence="1">Mitochondrion</location>
    </subcellularLocation>
</comment>
<dbReference type="GO" id="GO:0005739">
    <property type="term" value="C:mitochondrion"/>
    <property type="evidence" value="ECO:0007669"/>
    <property type="project" value="UniProtKB-SubCell"/>
</dbReference>
<evidence type="ECO:0000256" key="5">
    <source>
        <dbReference type="ARBA" id="ARBA00023128"/>
    </source>
</evidence>
<feature type="compositionally biased region" description="Acidic residues" evidence="7">
    <location>
        <begin position="13"/>
        <end position="37"/>
    </location>
</feature>
<dbReference type="PANTHER" id="PTHR36091:SF1">
    <property type="entry name" value="ALTERED INHERITANCE OF MITOCHONDRIA PROTEIN 9, MITOCHONDRIAL"/>
    <property type="match status" value="1"/>
</dbReference>
<comment type="similarity">
    <text evidence="2">Belongs to the AIM9 family.</text>
</comment>
<dbReference type="AlphaFoldDB" id="A0A9P7Z3H1"/>
<dbReference type="OrthoDB" id="2831558at2759"/>
<feature type="region of interest" description="Disordered" evidence="7">
    <location>
        <begin position="1"/>
        <end position="43"/>
    </location>
</feature>
<dbReference type="EMBL" id="MU253894">
    <property type="protein sequence ID" value="KAG9244616.1"/>
    <property type="molecule type" value="Genomic_DNA"/>
</dbReference>
<organism evidence="8 9">
    <name type="scientific">Calycina marina</name>
    <dbReference type="NCBI Taxonomy" id="1763456"/>
    <lineage>
        <taxon>Eukaryota</taxon>
        <taxon>Fungi</taxon>
        <taxon>Dikarya</taxon>
        <taxon>Ascomycota</taxon>
        <taxon>Pezizomycotina</taxon>
        <taxon>Leotiomycetes</taxon>
        <taxon>Helotiales</taxon>
        <taxon>Pezizellaceae</taxon>
        <taxon>Calycina</taxon>
    </lineage>
</organism>
<dbReference type="SUPFAM" id="SSF56112">
    <property type="entry name" value="Protein kinase-like (PK-like)"/>
    <property type="match status" value="1"/>
</dbReference>
<dbReference type="Proteomes" id="UP000887226">
    <property type="component" value="Unassembled WGS sequence"/>
</dbReference>
<proteinExistence type="inferred from homology"/>